<reference evidence="1 2" key="1">
    <citation type="submission" date="2018-11" db="EMBL/GenBank/DDBJ databases">
        <title>Genomic Encyclopedia of Type Strains, Phase IV (KMG-IV): sequencing the most valuable type-strain genomes for metagenomic binning, comparative biology and taxonomic classification.</title>
        <authorList>
            <person name="Goeker M."/>
        </authorList>
    </citation>
    <scope>NUCLEOTIDE SEQUENCE [LARGE SCALE GENOMIC DNA]</scope>
    <source>
        <strain evidence="1 2">DSM 26537</strain>
    </source>
</reference>
<dbReference type="Proteomes" id="UP000273083">
    <property type="component" value="Unassembled WGS sequence"/>
</dbReference>
<dbReference type="AlphaFoldDB" id="A0A3N1XRB4"/>
<accession>A0A3N1XRB4</accession>
<keyword evidence="2" id="KW-1185">Reference proteome</keyword>
<dbReference type="EMBL" id="RJVG01000003">
    <property type="protein sequence ID" value="ROR29203.1"/>
    <property type="molecule type" value="Genomic_DNA"/>
</dbReference>
<comment type="caution">
    <text evidence="1">The sequence shown here is derived from an EMBL/GenBank/DDBJ whole genome shotgun (WGS) entry which is preliminary data.</text>
</comment>
<evidence type="ECO:0000313" key="2">
    <source>
        <dbReference type="Proteomes" id="UP000273083"/>
    </source>
</evidence>
<evidence type="ECO:0000313" key="1">
    <source>
        <dbReference type="EMBL" id="ROR29203.1"/>
    </source>
</evidence>
<sequence>MIEHVAEKYVINAAYKSLDEYLKIFCELLGVENIDKITADNLIEKKASRNLLTHNNMKVNSKYIKSAGKNRRSDKVGTVLIINISYLEDTINTIIEVLNKILVNITTKYKAYTRKKLLIDVWNFLFDSPMLKFDDYWTIDSKTSYISFNSEKAESYISNLSSYETTMLSIWMQQFSQTLASDFLEPRRTRMWISMEDEVAFFATVVKKYPNLFQKV</sequence>
<proteinExistence type="predicted"/>
<organism evidence="1 2">
    <name type="scientific">Mobilisporobacter senegalensis</name>
    <dbReference type="NCBI Taxonomy" id="1329262"/>
    <lineage>
        <taxon>Bacteria</taxon>
        <taxon>Bacillati</taxon>
        <taxon>Bacillota</taxon>
        <taxon>Clostridia</taxon>
        <taxon>Lachnospirales</taxon>
        <taxon>Lachnospiraceae</taxon>
        <taxon>Mobilisporobacter</taxon>
    </lineage>
</organism>
<dbReference type="OrthoDB" id="2045234at2"/>
<gene>
    <name evidence="1" type="ORF">EDD66_103138</name>
</gene>
<protein>
    <submittedName>
        <fullName evidence="1">Uncharacterized protein</fullName>
    </submittedName>
</protein>
<name>A0A3N1XRB4_9FIRM</name>